<reference evidence="1 2" key="1">
    <citation type="submission" date="2020-08" db="EMBL/GenBank/DDBJ databases">
        <title>Genomic Encyclopedia of Type Strains, Phase IV (KMG-V): Genome sequencing to study the core and pangenomes of soil and plant-associated prokaryotes.</title>
        <authorList>
            <person name="Whitman W."/>
        </authorList>
    </citation>
    <scope>NUCLEOTIDE SEQUENCE [LARGE SCALE GENOMIC DNA]</scope>
    <source>
        <strain evidence="1 2">SEMIA 4087</strain>
    </source>
</reference>
<sequence>MGRVETSDAAMRRAIQQIAAKFEHVHFCYEAGPTRYGLYRLIPLTGSRMHRRRSIVDPEEAT</sequence>
<dbReference type="EMBL" id="JACIFX010000021">
    <property type="protein sequence ID" value="MBB4232962.1"/>
    <property type="molecule type" value="Genomic_DNA"/>
</dbReference>
<keyword evidence="2" id="KW-1185">Reference proteome</keyword>
<name>A0ABR6IYG6_9HYPH</name>
<proteinExistence type="predicted"/>
<protein>
    <recommendedName>
        <fullName evidence="3">Transposase</fullName>
    </recommendedName>
</protein>
<evidence type="ECO:0000313" key="1">
    <source>
        <dbReference type="EMBL" id="MBB4232962.1"/>
    </source>
</evidence>
<gene>
    <name evidence="1" type="ORF">GGD56_006862</name>
</gene>
<organism evidence="1 2">
    <name type="scientific">Rhizobium mongolense</name>
    <dbReference type="NCBI Taxonomy" id="57676"/>
    <lineage>
        <taxon>Bacteria</taxon>
        <taxon>Pseudomonadati</taxon>
        <taxon>Pseudomonadota</taxon>
        <taxon>Alphaproteobacteria</taxon>
        <taxon>Hyphomicrobiales</taxon>
        <taxon>Rhizobiaceae</taxon>
        <taxon>Rhizobium/Agrobacterium group</taxon>
        <taxon>Rhizobium</taxon>
    </lineage>
</organism>
<comment type="caution">
    <text evidence="1">The sequence shown here is derived from an EMBL/GenBank/DDBJ whole genome shotgun (WGS) entry which is preliminary data.</text>
</comment>
<accession>A0ABR6IYG6</accession>
<evidence type="ECO:0008006" key="3">
    <source>
        <dbReference type="Google" id="ProtNLM"/>
    </source>
</evidence>
<dbReference type="Proteomes" id="UP000551353">
    <property type="component" value="Unassembled WGS sequence"/>
</dbReference>
<evidence type="ECO:0000313" key="2">
    <source>
        <dbReference type="Proteomes" id="UP000551353"/>
    </source>
</evidence>